<evidence type="ECO:0000256" key="1">
    <source>
        <dbReference type="SAM" id="Phobius"/>
    </source>
</evidence>
<feature type="transmembrane region" description="Helical" evidence="1">
    <location>
        <begin position="323"/>
        <end position="342"/>
    </location>
</feature>
<dbReference type="OrthoDB" id="9123883at2"/>
<keyword evidence="1" id="KW-0812">Transmembrane</keyword>
<feature type="transmembrane region" description="Helical" evidence="1">
    <location>
        <begin position="205"/>
        <end position="222"/>
    </location>
</feature>
<reference evidence="3" key="1">
    <citation type="submission" date="2016-10" db="EMBL/GenBank/DDBJ databases">
        <authorList>
            <person name="Varghese N."/>
            <person name="Submissions S."/>
        </authorList>
    </citation>
    <scope>NUCLEOTIDE SEQUENCE [LARGE SCALE GENOMIC DNA]</scope>
    <source>
        <strain evidence="3">AAP</strain>
    </source>
</reference>
<organism evidence="2 3">
    <name type="scientific">Franzmannia pantelleriensis</name>
    <dbReference type="NCBI Taxonomy" id="48727"/>
    <lineage>
        <taxon>Bacteria</taxon>
        <taxon>Pseudomonadati</taxon>
        <taxon>Pseudomonadota</taxon>
        <taxon>Gammaproteobacteria</taxon>
        <taxon>Oceanospirillales</taxon>
        <taxon>Halomonadaceae</taxon>
        <taxon>Franzmannia</taxon>
    </lineage>
</organism>
<gene>
    <name evidence="2" type="ORF">SAMN05192555_101222</name>
</gene>
<feature type="transmembrane region" description="Helical" evidence="1">
    <location>
        <begin position="99"/>
        <end position="124"/>
    </location>
</feature>
<evidence type="ECO:0000313" key="3">
    <source>
        <dbReference type="Proteomes" id="UP000199107"/>
    </source>
</evidence>
<sequence length="518" mass="58575">MKVSTVNDNKNEHALYLLCAGGLAVFFISTITYIALRTGFVSYDSWYYLRLAESVLTNGACHVRGEYFAVFPCGYSAMIAGLSWLTGMDVFHSSKVLNFLLLCGSGVLIFLATGSALFGFLFVVNPVVLSIGHYTWSENAFILSFSMIFYSLTKMYYGNYSLKIFSMLMLGLLIGVSTRYFFGPYAFLIFMASLMVYGKKVSIRAFPVFAVSGILFLLYYYYNNSMTGYGSGRPRVTPPESVIYLTVNFFEYLAKDFLVYFISVSPLLVMLVVFMYKKKKPISDFDCTPYLFLSLLGLGYISIAFVLRIYVHYDLYGTRTVGYGISFLLSSLLSMACMRYYVKVYSLVVMAFVGVLSTVLSHKDYYLTFLDENRGADWGQTYQEAISNYSSGLSISGAVVSFDVPRVKRYVAENIDIFYGENVVVLSPKAAPYNEKESYYDFKERVIDSGMECFYDFSRVNSQGDFKKIVDAKYALDIGEGALNNIVLDFRYSDSVRLHFKEVFDPGRVIPCDFASSR</sequence>
<keyword evidence="1" id="KW-1133">Transmembrane helix</keyword>
<name>A0A1G9ETM3_9GAMM</name>
<feature type="transmembrane region" description="Helical" evidence="1">
    <location>
        <begin position="182"/>
        <end position="198"/>
    </location>
</feature>
<evidence type="ECO:0008006" key="4">
    <source>
        <dbReference type="Google" id="ProtNLM"/>
    </source>
</evidence>
<dbReference type="RefSeq" id="WP_143025023.1">
    <property type="nucleotide sequence ID" value="NZ_FNGH01000001.1"/>
</dbReference>
<feature type="transmembrane region" description="Helical" evidence="1">
    <location>
        <begin position="257"/>
        <end position="276"/>
    </location>
</feature>
<dbReference type="STRING" id="48727.SAMN05192555_101222"/>
<dbReference type="AlphaFoldDB" id="A0A1G9ETM3"/>
<keyword evidence="3" id="KW-1185">Reference proteome</keyword>
<proteinExistence type="predicted"/>
<keyword evidence="1" id="KW-0472">Membrane</keyword>
<feature type="transmembrane region" description="Helical" evidence="1">
    <location>
        <begin position="14"/>
        <end position="36"/>
    </location>
</feature>
<feature type="transmembrane region" description="Helical" evidence="1">
    <location>
        <begin position="67"/>
        <end position="87"/>
    </location>
</feature>
<feature type="transmembrane region" description="Helical" evidence="1">
    <location>
        <begin position="288"/>
        <end position="311"/>
    </location>
</feature>
<accession>A0A1G9ETM3</accession>
<dbReference type="Proteomes" id="UP000199107">
    <property type="component" value="Unassembled WGS sequence"/>
</dbReference>
<feature type="transmembrane region" description="Helical" evidence="1">
    <location>
        <begin position="136"/>
        <end position="153"/>
    </location>
</feature>
<feature type="transmembrane region" description="Helical" evidence="1">
    <location>
        <begin position="160"/>
        <end position="176"/>
    </location>
</feature>
<dbReference type="EMBL" id="FNGH01000001">
    <property type="protein sequence ID" value="SDK79506.1"/>
    <property type="molecule type" value="Genomic_DNA"/>
</dbReference>
<evidence type="ECO:0000313" key="2">
    <source>
        <dbReference type="EMBL" id="SDK79506.1"/>
    </source>
</evidence>
<protein>
    <recommendedName>
        <fullName evidence="4">Dolichyl-phosphate-mannose-protein mannosyltransferase</fullName>
    </recommendedName>
</protein>